<name>A0AAV9Q2C7_9PEZI</name>
<organism evidence="2 3">
    <name type="scientific">Vermiconidia calcicola</name>
    <dbReference type="NCBI Taxonomy" id="1690605"/>
    <lineage>
        <taxon>Eukaryota</taxon>
        <taxon>Fungi</taxon>
        <taxon>Dikarya</taxon>
        <taxon>Ascomycota</taxon>
        <taxon>Pezizomycotina</taxon>
        <taxon>Dothideomycetes</taxon>
        <taxon>Dothideomycetidae</taxon>
        <taxon>Mycosphaerellales</taxon>
        <taxon>Extremaceae</taxon>
        <taxon>Vermiconidia</taxon>
    </lineage>
</organism>
<evidence type="ECO:0000256" key="1">
    <source>
        <dbReference type="SAM" id="MobiDB-lite"/>
    </source>
</evidence>
<reference evidence="2 3" key="1">
    <citation type="submission" date="2023-06" db="EMBL/GenBank/DDBJ databases">
        <title>Black Yeasts Isolated from many extreme environments.</title>
        <authorList>
            <person name="Coleine C."/>
            <person name="Stajich J.E."/>
            <person name="Selbmann L."/>
        </authorList>
    </citation>
    <scope>NUCLEOTIDE SEQUENCE [LARGE SCALE GENOMIC DNA]</scope>
    <source>
        <strain evidence="2 3">CCFEE 5887</strain>
    </source>
</reference>
<proteinExistence type="predicted"/>
<protein>
    <submittedName>
        <fullName evidence="2">Uncharacterized protein</fullName>
    </submittedName>
</protein>
<sequence>MACLAGKRAGVSFALHRGYAWQNDVVKEEDARRRELANNAPTIMHGRTLVFGMPEPQDWQTLNKEQKFQKKREYLCERYGEVCFVFEEDRPQLRNPIARILVRKNQYYAHFEAWYAENFESQYHATMRLLEHGLKMELQDFINLHQSLEQDVAYGYMQARLEERGTSNSKAQILIPPNIEPTAVTSSTTLHGLPPPHKPQSDSQSNPQNNATSLNKKRTLGPDVSLDTAFNLARQAFLSTKEVAPSLKRNADGEAGVIETKKPKLGNGEGEPAWKARIKLTQDAAWKHRVHRHEPQQRAGTPGNQGLEHCQERVNTTHHASAQTPQLLRRDARPFTTILGSVFEERFQHEMKRLPQPPPLHRQKRLCTVYGQGLKDAQEAEDRYGKSFFWTFRGRVSNFCILAARYPDNNGNAYTRARIARKLASDIGVDLKTQPDLDWAVIGSWNQLFFRFMEHSVFELYRRGQAIGRPLDPNLESKFEAFRSMPNMMWPEFCNAMGSIEGQIQAREVF</sequence>
<dbReference type="Proteomes" id="UP001345827">
    <property type="component" value="Unassembled WGS sequence"/>
</dbReference>
<keyword evidence="3" id="KW-1185">Reference proteome</keyword>
<feature type="region of interest" description="Disordered" evidence="1">
    <location>
        <begin position="184"/>
        <end position="222"/>
    </location>
</feature>
<evidence type="ECO:0000313" key="2">
    <source>
        <dbReference type="EMBL" id="KAK5531506.1"/>
    </source>
</evidence>
<feature type="compositionally biased region" description="Polar residues" evidence="1">
    <location>
        <begin position="201"/>
        <end position="214"/>
    </location>
</feature>
<dbReference type="EMBL" id="JAXLQG010000017">
    <property type="protein sequence ID" value="KAK5531506.1"/>
    <property type="molecule type" value="Genomic_DNA"/>
</dbReference>
<comment type="caution">
    <text evidence="2">The sequence shown here is derived from an EMBL/GenBank/DDBJ whole genome shotgun (WGS) entry which is preliminary data.</text>
</comment>
<accession>A0AAV9Q2C7</accession>
<dbReference type="AlphaFoldDB" id="A0AAV9Q2C7"/>
<gene>
    <name evidence="2" type="ORF">LTR25_008615</name>
</gene>
<evidence type="ECO:0000313" key="3">
    <source>
        <dbReference type="Proteomes" id="UP001345827"/>
    </source>
</evidence>